<gene>
    <name evidence="1" type="ORF">CORMATOL_01923</name>
</gene>
<sequence>MTTTKQWHPPARNIYKIHRKSAGNSRFRRRKASIWAATTPDQSHYLRILKLLGLLKRPKTGTAK</sequence>
<accession>C0E4J8</accession>
<dbReference type="Proteomes" id="UP000006247">
    <property type="component" value="Unassembled WGS sequence"/>
</dbReference>
<reference evidence="1 2" key="1">
    <citation type="submission" date="2009-01" db="EMBL/GenBank/DDBJ databases">
        <authorList>
            <person name="Fulton L."/>
            <person name="Clifton S."/>
            <person name="Chinwalla A.T."/>
            <person name="Mitreva M."/>
            <person name="Sodergren E."/>
            <person name="Weinstock G."/>
            <person name="Clifton S."/>
            <person name="Dooling D.J."/>
            <person name="Fulton B."/>
            <person name="Minx P."/>
            <person name="Pepin K.H."/>
            <person name="Johnson M."/>
            <person name="Bhonagiri V."/>
            <person name="Nash W.E."/>
            <person name="Mardis E.R."/>
            <person name="Wilson R.K."/>
        </authorList>
    </citation>
    <scope>NUCLEOTIDE SEQUENCE [LARGE SCALE GENOMIC DNA]</scope>
    <source>
        <strain evidence="1 2">ATCC 33806</strain>
    </source>
</reference>
<comment type="caution">
    <text evidence="1">The sequence shown here is derived from an EMBL/GenBank/DDBJ whole genome shotgun (WGS) entry which is preliminary data.</text>
</comment>
<dbReference type="EMBL" id="ACEB01000026">
    <property type="protein sequence ID" value="EEG26557.1"/>
    <property type="molecule type" value="Genomic_DNA"/>
</dbReference>
<proteinExistence type="predicted"/>
<protein>
    <submittedName>
        <fullName evidence="1">Uncharacterized protein</fullName>
    </submittedName>
</protein>
<name>C0E4J8_9CORY</name>
<organism evidence="1 2">
    <name type="scientific">Corynebacterium matruchotii ATCC 33806</name>
    <dbReference type="NCBI Taxonomy" id="566549"/>
    <lineage>
        <taxon>Bacteria</taxon>
        <taxon>Bacillati</taxon>
        <taxon>Actinomycetota</taxon>
        <taxon>Actinomycetes</taxon>
        <taxon>Mycobacteriales</taxon>
        <taxon>Corynebacteriaceae</taxon>
        <taxon>Corynebacterium</taxon>
    </lineage>
</organism>
<dbReference type="HOGENOM" id="CLU_2860125_0_0_11"/>
<evidence type="ECO:0000313" key="1">
    <source>
        <dbReference type="EMBL" id="EEG26557.1"/>
    </source>
</evidence>
<dbReference type="AlphaFoldDB" id="C0E4J8"/>
<evidence type="ECO:0000313" key="2">
    <source>
        <dbReference type="Proteomes" id="UP000006247"/>
    </source>
</evidence>